<dbReference type="AlphaFoldDB" id="A0AAD5X9D0"/>
<evidence type="ECO:0000313" key="2">
    <source>
        <dbReference type="EMBL" id="KAJ3097170.1"/>
    </source>
</evidence>
<feature type="compositionally biased region" description="Polar residues" evidence="1">
    <location>
        <begin position="40"/>
        <end position="70"/>
    </location>
</feature>
<protein>
    <submittedName>
        <fullName evidence="2">Uncharacterized protein</fullName>
    </submittedName>
</protein>
<reference evidence="2" key="1">
    <citation type="submission" date="2020-05" db="EMBL/GenBank/DDBJ databases">
        <title>Phylogenomic resolution of chytrid fungi.</title>
        <authorList>
            <person name="Stajich J.E."/>
            <person name="Amses K."/>
            <person name="Simmons R."/>
            <person name="Seto K."/>
            <person name="Myers J."/>
            <person name="Bonds A."/>
            <person name="Quandt C.A."/>
            <person name="Barry K."/>
            <person name="Liu P."/>
            <person name="Grigoriev I."/>
            <person name="Longcore J.E."/>
            <person name="James T.Y."/>
        </authorList>
    </citation>
    <scope>NUCLEOTIDE SEQUENCE</scope>
    <source>
        <strain evidence="2">JEL0513</strain>
    </source>
</reference>
<keyword evidence="3" id="KW-1185">Reference proteome</keyword>
<accession>A0AAD5X9D0</accession>
<dbReference type="Proteomes" id="UP001211907">
    <property type="component" value="Unassembled WGS sequence"/>
</dbReference>
<comment type="caution">
    <text evidence="2">The sequence shown here is derived from an EMBL/GenBank/DDBJ whole genome shotgun (WGS) entry which is preliminary data.</text>
</comment>
<sequence length="174" mass="19622">MAPTTSFEIHGENDLHTDENTPSRPPKRSHENMTKPKLQNELSTDTSNELDSLYRETSSSPDSEDGTNSNGSIAESIYAFLNRNTGYDMTLQSGKILEETVVAIMLHHDADNERLIDSCVLDIDDVTVMAAFSEQERQNIRKLWELKRQSSDFSELSSEYQKCDEELKAAKAVC</sequence>
<dbReference type="EMBL" id="JADGJH010002534">
    <property type="protein sequence ID" value="KAJ3097170.1"/>
    <property type="molecule type" value="Genomic_DNA"/>
</dbReference>
<organism evidence="2 3">
    <name type="scientific">Physocladia obscura</name>
    <dbReference type="NCBI Taxonomy" id="109957"/>
    <lineage>
        <taxon>Eukaryota</taxon>
        <taxon>Fungi</taxon>
        <taxon>Fungi incertae sedis</taxon>
        <taxon>Chytridiomycota</taxon>
        <taxon>Chytridiomycota incertae sedis</taxon>
        <taxon>Chytridiomycetes</taxon>
        <taxon>Chytridiales</taxon>
        <taxon>Chytriomycetaceae</taxon>
        <taxon>Physocladia</taxon>
    </lineage>
</organism>
<evidence type="ECO:0000256" key="1">
    <source>
        <dbReference type="SAM" id="MobiDB-lite"/>
    </source>
</evidence>
<feature type="compositionally biased region" description="Basic and acidic residues" evidence="1">
    <location>
        <begin position="9"/>
        <end position="21"/>
    </location>
</feature>
<proteinExistence type="predicted"/>
<name>A0AAD5X9D0_9FUNG</name>
<feature type="region of interest" description="Disordered" evidence="1">
    <location>
        <begin position="1"/>
        <end position="70"/>
    </location>
</feature>
<gene>
    <name evidence="2" type="ORF">HK100_005418</name>
</gene>
<evidence type="ECO:0000313" key="3">
    <source>
        <dbReference type="Proteomes" id="UP001211907"/>
    </source>
</evidence>